<evidence type="ECO:0000256" key="1">
    <source>
        <dbReference type="SAM" id="MobiDB-lite"/>
    </source>
</evidence>
<evidence type="ECO:0000313" key="3">
    <source>
        <dbReference type="Proteomes" id="UP000826234"/>
    </source>
</evidence>
<gene>
    <name evidence="2" type="ORF">JD844_031941</name>
</gene>
<proteinExistence type="predicted"/>
<reference evidence="2 3" key="1">
    <citation type="journal article" date="2022" name="Gigascience">
        <title>A chromosome-level genome assembly and annotation of the desert horned lizard, Phrynosoma platyrhinos, provides insight into chromosomal rearrangements among reptiles.</title>
        <authorList>
            <person name="Koochekian N."/>
            <person name="Ascanio A."/>
            <person name="Farleigh K."/>
            <person name="Card D.C."/>
            <person name="Schield D.R."/>
            <person name="Castoe T.A."/>
            <person name="Jezkova T."/>
        </authorList>
    </citation>
    <scope>NUCLEOTIDE SEQUENCE [LARGE SCALE GENOMIC DNA]</scope>
    <source>
        <strain evidence="2">NK-2021</strain>
    </source>
</reference>
<feature type="compositionally biased region" description="Low complexity" evidence="1">
    <location>
        <begin position="15"/>
        <end position="28"/>
    </location>
</feature>
<sequence>MPAVRPTIPRRTYSESESSAPSSLPSSISAPSFLKSFYQSSGKPPPQCENELPKRHVIYFGQVTGYFLFFPGLSYSDGERRKRTSSVCSNESLNAGGIPLTPRRISWRQRIFLRVASPMKKSPSAMQLQGLYAFGDRDRYNAI</sequence>
<comment type="caution">
    <text evidence="2">The sequence shown here is derived from an EMBL/GenBank/DDBJ whole genome shotgun (WGS) entry which is preliminary data.</text>
</comment>
<name>A0ABQ7T4G6_PHRPL</name>
<evidence type="ECO:0000313" key="2">
    <source>
        <dbReference type="EMBL" id="KAH0624472.1"/>
    </source>
</evidence>
<dbReference type="EMBL" id="JAIPUX010001232">
    <property type="protein sequence ID" value="KAH0624472.1"/>
    <property type="molecule type" value="Genomic_DNA"/>
</dbReference>
<accession>A0ABQ7T4G6</accession>
<organism evidence="2 3">
    <name type="scientific">Phrynosoma platyrhinos</name>
    <name type="common">Desert horned lizard</name>
    <dbReference type="NCBI Taxonomy" id="52577"/>
    <lineage>
        <taxon>Eukaryota</taxon>
        <taxon>Metazoa</taxon>
        <taxon>Chordata</taxon>
        <taxon>Craniata</taxon>
        <taxon>Vertebrata</taxon>
        <taxon>Euteleostomi</taxon>
        <taxon>Lepidosauria</taxon>
        <taxon>Squamata</taxon>
        <taxon>Bifurcata</taxon>
        <taxon>Unidentata</taxon>
        <taxon>Episquamata</taxon>
        <taxon>Toxicofera</taxon>
        <taxon>Iguania</taxon>
        <taxon>Phrynosomatidae</taxon>
        <taxon>Phrynosomatinae</taxon>
        <taxon>Phrynosoma</taxon>
    </lineage>
</organism>
<keyword evidence="3" id="KW-1185">Reference proteome</keyword>
<feature type="region of interest" description="Disordered" evidence="1">
    <location>
        <begin position="1"/>
        <end position="28"/>
    </location>
</feature>
<protein>
    <submittedName>
        <fullName evidence="2">Uncharacterized protein</fullName>
    </submittedName>
</protein>
<dbReference type="Proteomes" id="UP000826234">
    <property type="component" value="Unassembled WGS sequence"/>
</dbReference>